<keyword evidence="1" id="KW-1133">Transmembrane helix</keyword>
<reference evidence="3 4" key="1">
    <citation type="submission" date="2019-05" db="EMBL/GenBank/DDBJ databases">
        <title>Another draft genome of Portunus trituberculatus and its Hox gene families provides insights of decapod evolution.</title>
        <authorList>
            <person name="Jeong J.-H."/>
            <person name="Song I."/>
            <person name="Kim S."/>
            <person name="Choi T."/>
            <person name="Kim D."/>
            <person name="Ryu S."/>
            <person name="Kim W."/>
        </authorList>
    </citation>
    <scope>NUCLEOTIDE SEQUENCE [LARGE SCALE GENOMIC DNA]</scope>
    <source>
        <tissue evidence="3">Muscle</tissue>
    </source>
</reference>
<evidence type="ECO:0000259" key="2">
    <source>
        <dbReference type="Pfam" id="PF25898"/>
    </source>
</evidence>
<keyword evidence="1" id="KW-0472">Membrane</keyword>
<dbReference type="AlphaFoldDB" id="A0A5B7E4Z8"/>
<dbReference type="PANTHER" id="PTHR36902:SF1">
    <property type="entry name" value="ENRICHED IN SURFACE-LABELED PROTEOME PROTEIN 9"/>
    <property type="match status" value="1"/>
</dbReference>
<keyword evidence="1" id="KW-0812">Transmembrane</keyword>
<comment type="caution">
    <text evidence="3">The sequence shown here is derived from an EMBL/GenBank/DDBJ whole genome shotgun (WGS) entry which is preliminary data.</text>
</comment>
<keyword evidence="4" id="KW-1185">Reference proteome</keyword>
<dbReference type="OrthoDB" id="5983572at2759"/>
<name>A0A5B7E4Z8_PORTR</name>
<dbReference type="Proteomes" id="UP000324222">
    <property type="component" value="Unassembled WGS sequence"/>
</dbReference>
<dbReference type="Pfam" id="PF25898">
    <property type="entry name" value="LolA_2nd_metazoa"/>
    <property type="match status" value="1"/>
</dbReference>
<accession>A0A5B7E4Z8</accession>
<gene>
    <name evidence="3" type="ORF">E2C01_022299</name>
</gene>
<feature type="domain" description="LolA-like" evidence="2">
    <location>
        <begin position="143"/>
        <end position="235"/>
    </location>
</feature>
<dbReference type="EMBL" id="VSRR010002012">
    <property type="protein sequence ID" value="MPC29082.1"/>
    <property type="molecule type" value="Genomic_DNA"/>
</dbReference>
<organism evidence="3 4">
    <name type="scientific">Portunus trituberculatus</name>
    <name type="common">Swimming crab</name>
    <name type="synonym">Neptunus trituberculatus</name>
    <dbReference type="NCBI Taxonomy" id="210409"/>
    <lineage>
        <taxon>Eukaryota</taxon>
        <taxon>Metazoa</taxon>
        <taxon>Ecdysozoa</taxon>
        <taxon>Arthropoda</taxon>
        <taxon>Crustacea</taxon>
        <taxon>Multicrustacea</taxon>
        <taxon>Malacostraca</taxon>
        <taxon>Eumalacostraca</taxon>
        <taxon>Eucarida</taxon>
        <taxon>Decapoda</taxon>
        <taxon>Pleocyemata</taxon>
        <taxon>Brachyura</taxon>
        <taxon>Eubrachyura</taxon>
        <taxon>Portunoidea</taxon>
        <taxon>Portunidae</taxon>
        <taxon>Portuninae</taxon>
        <taxon>Portunus</taxon>
    </lineage>
</organism>
<proteinExistence type="predicted"/>
<dbReference type="InterPro" id="IPR058831">
    <property type="entry name" value="LolA-like_dom_2nd"/>
</dbReference>
<sequence length="564" mass="63762">MHGQLKERKKQAAWYSAATDYQPLDTSMQWPQADAVLLQQETQLPPTPALPSVLPGDHQPQTSTAVTRSASRRWLAHLPRAQSCILLPPYANGHDAAGALGCSFAPLTMPSCRRSQTAACHSKENGKHPQHATGKRRAVVRFTWYDFYNQLTRVDSMTQLATPEFSVAGLTQVAVISDFRAGVEYIIDKTLGNCTTMNLTDNGYSFTSPDGHHSISDPLHVFGIEGGPNLTYQGMASTVFYHLTLPCLSSWCGALLLVVQAGWMEDTGNQVKSLPVPVLIKVHNVYGDETMTVYLDLQENIFKFEENDPSMSVFDITPCFTGHDHIRRFQMAFSSDYRDDFDRDPALFTQEITDSLLVYLRIPFLRLQHPLVEYVKDFNHLFYEFTLLDQPQVDMEMPQYVGKPLAEVVEELKLSMYTLVIVIIDEQGHPKKMKPIANSLRELFEDGCYSRDTSYPPFHDLQNPRPVTDVPRVTSNDWIEKTTTEERKEDEVKGSVFTFLMEMQQWVRSSSDEETYYTPGDMAGMAVGMLLLGLLLGTVVMLVILRKMGLSNDLEYIPMNSRRN</sequence>
<dbReference type="PANTHER" id="PTHR36902">
    <property type="entry name" value="ENRICHED IN SURFACE-LABELED PROTEOME PROTEIN 9"/>
    <property type="match status" value="1"/>
</dbReference>
<evidence type="ECO:0000313" key="4">
    <source>
        <dbReference type="Proteomes" id="UP000324222"/>
    </source>
</evidence>
<feature type="transmembrane region" description="Helical" evidence="1">
    <location>
        <begin position="522"/>
        <end position="545"/>
    </location>
</feature>
<protein>
    <recommendedName>
        <fullName evidence="2">LolA-like domain-containing protein</fullName>
    </recommendedName>
</protein>
<evidence type="ECO:0000256" key="1">
    <source>
        <dbReference type="SAM" id="Phobius"/>
    </source>
</evidence>
<evidence type="ECO:0000313" key="3">
    <source>
        <dbReference type="EMBL" id="MPC29082.1"/>
    </source>
</evidence>